<comment type="caution">
    <text evidence="1">The sequence shown here is derived from an EMBL/GenBank/DDBJ whole genome shotgun (WGS) entry which is preliminary data.</text>
</comment>
<sequence length="83" mass="9586">MCRRLPNDGRDTRRRYEQLRRVDRWCPFSNVRAPFRALKRLETKFKVVFSSTTVSALKEHNNLLSLCGTNEDLCSDKGPISAG</sequence>
<gene>
    <name evidence="1" type="ORF">L596_004551</name>
</gene>
<dbReference type="Proteomes" id="UP000298663">
    <property type="component" value="Unassembled WGS sequence"/>
</dbReference>
<proteinExistence type="predicted"/>
<keyword evidence="2" id="KW-1185">Reference proteome</keyword>
<protein>
    <submittedName>
        <fullName evidence="1">Uncharacterized protein</fullName>
    </submittedName>
</protein>
<evidence type="ECO:0000313" key="1">
    <source>
        <dbReference type="EMBL" id="TMS37664.1"/>
    </source>
</evidence>
<evidence type="ECO:0000313" key="2">
    <source>
        <dbReference type="Proteomes" id="UP000298663"/>
    </source>
</evidence>
<reference evidence="1 2" key="1">
    <citation type="journal article" date="2015" name="Genome Biol.">
        <title>Comparative genomics of Steinernema reveals deeply conserved gene regulatory networks.</title>
        <authorList>
            <person name="Dillman A.R."/>
            <person name="Macchietto M."/>
            <person name="Porter C.F."/>
            <person name="Rogers A."/>
            <person name="Williams B."/>
            <person name="Antoshechkin I."/>
            <person name="Lee M.M."/>
            <person name="Goodwin Z."/>
            <person name="Lu X."/>
            <person name="Lewis E.E."/>
            <person name="Goodrich-Blair H."/>
            <person name="Stock S.P."/>
            <person name="Adams B.J."/>
            <person name="Sternberg P.W."/>
            <person name="Mortazavi A."/>
        </authorList>
    </citation>
    <scope>NUCLEOTIDE SEQUENCE [LARGE SCALE GENOMIC DNA]</scope>
    <source>
        <strain evidence="1 2">ALL</strain>
    </source>
</reference>
<organism evidence="1 2">
    <name type="scientific">Steinernema carpocapsae</name>
    <name type="common">Entomopathogenic nematode</name>
    <dbReference type="NCBI Taxonomy" id="34508"/>
    <lineage>
        <taxon>Eukaryota</taxon>
        <taxon>Metazoa</taxon>
        <taxon>Ecdysozoa</taxon>
        <taxon>Nematoda</taxon>
        <taxon>Chromadorea</taxon>
        <taxon>Rhabditida</taxon>
        <taxon>Tylenchina</taxon>
        <taxon>Panagrolaimomorpha</taxon>
        <taxon>Strongyloidoidea</taxon>
        <taxon>Steinernematidae</taxon>
        <taxon>Steinernema</taxon>
    </lineage>
</organism>
<name>A0A4U8UX75_STECR</name>
<accession>A0A4U8UX75</accession>
<reference evidence="1 2" key="2">
    <citation type="journal article" date="2019" name="G3 (Bethesda)">
        <title>Hybrid Assembly of the Genome of the Entomopathogenic Nematode Steinernema carpocapsae Identifies the X-Chromosome.</title>
        <authorList>
            <person name="Serra L."/>
            <person name="Macchietto M."/>
            <person name="Macias-Munoz A."/>
            <person name="McGill C.J."/>
            <person name="Rodriguez I.M."/>
            <person name="Rodriguez B."/>
            <person name="Murad R."/>
            <person name="Mortazavi A."/>
        </authorList>
    </citation>
    <scope>NUCLEOTIDE SEQUENCE [LARGE SCALE GENOMIC DNA]</scope>
    <source>
        <strain evidence="1 2">ALL</strain>
    </source>
</reference>
<dbReference type="AlphaFoldDB" id="A0A4U8UX75"/>
<dbReference type="EMBL" id="AZBU02000001">
    <property type="protein sequence ID" value="TMS37664.1"/>
    <property type="molecule type" value="Genomic_DNA"/>
</dbReference>